<reference evidence="1" key="2">
    <citation type="submission" date="2025-09" db="UniProtKB">
        <authorList>
            <consortium name="Ensembl"/>
        </authorList>
    </citation>
    <scope>IDENTIFICATION</scope>
</reference>
<dbReference type="AlphaFoldDB" id="A0A2K5RCB1"/>
<name>A0A2K5RCB1_CEBIM</name>
<proteinExistence type="predicted"/>
<evidence type="ECO:0000313" key="2">
    <source>
        <dbReference type="Proteomes" id="UP000233040"/>
    </source>
</evidence>
<dbReference type="OMA" id="YVLEQWE"/>
<sequence length="159" mass="17407">MTALPDGYFYPALLFKDMCCGPQALLKCCLSFWTGNEQGARLACRSASSPWCRASQCPSRTPPGWPGSLTARRLPWDNSLVKFTFPLPLSGAPSCVTSGFWTPNASVAVGPAEVWYVLEQWEAMIYCGSSHAALESNRHSSPCYHFPLSGIPFPGLKRK</sequence>
<dbReference type="Ensembl" id="ENSCCAT00000043295.1">
    <property type="protein sequence ID" value="ENSCCAP00000025770.1"/>
    <property type="gene ID" value="ENSCCAG00000030684.1"/>
</dbReference>
<reference evidence="1" key="1">
    <citation type="submission" date="2025-08" db="UniProtKB">
        <authorList>
            <consortium name="Ensembl"/>
        </authorList>
    </citation>
    <scope>IDENTIFICATION</scope>
</reference>
<organism evidence="1 2">
    <name type="scientific">Cebus imitator</name>
    <name type="common">Panamanian white-faced capuchin</name>
    <name type="synonym">Cebus capucinus imitator</name>
    <dbReference type="NCBI Taxonomy" id="2715852"/>
    <lineage>
        <taxon>Eukaryota</taxon>
        <taxon>Metazoa</taxon>
        <taxon>Chordata</taxon>
        <taxon>Craniata</taxon>
        <taxon>Vertebrata</taxon>
        <taxon>Euteleostomi</taxon>
        <taxon>Mammalia</taxon>
        <taxon>Eutheria</taxon>
        <taxon>Euarchontoglires</taxon>
        <taxon>Primates</taxon>
        <taxon>Haplorrhini</taxon>
        <taxon>Platyrrhini</taxon>
        <taxon>Cebidae</taxon>
        <taxon>Cebinae</taxon>
        <taxon>Cebus</taxon>
    </lineage>
</organism>
<dbReference type="Proteomes" id="UP000233040">
    <property type="component" value="Unassembled WGS sequence"/>
</dbReference>
<accession>A0A2K5RCB1</accession>
<protein>
    <submittedName>
        <fullName evidence="1">Uncharacterized protein</fullName>
    </submittedName>
</protein>
<keyword evidence="2" id="KW-1185">Reference proteome</keyword>
<dbReference type="GeneTree" id="ENSGT00910000147307"/>
<evidence type="ECO:0000313" key="1">
    <source>
        <dbReference type="Ensembl" id="ENSCCAP00000025770.1"/>
    </source>
</evidence>